<evidence type="ECO:0000313" key="1">
    <source>
        <dbReference type="EMBL" id="KAG8483732.1"/>
    </source>
</evidence>
<evidence type="ECO:0000313" key="2">
    <source>
        <dbReference type="Proteomes" id="UP000701853"/>
    </source>
</evidence>
<dbReference type="Gene3D" id="1.10.630.10">
    <property type="entry name" value="Cytochrome P450"/>
    <property type="match status" value="1"/>
</dbReference>
<dbReference type="AlphaFoldDB" id="A0A8J5YKI5"/>
<accession>A0A8J5YKI5</accession>
<dbReference type="InterPro" id="IPR036396">
    <property type="entry name" value="Cyt_P450_sf"/>
</dbReference>
<dbReference type="EMBL" id="JAHUZN010000009">
    <property type="protein sequence ID" value="KAG8483732.1"/>
    <property type="molecule type" value="Genomic_DNA"/>
</dbReference>
<dbReference type="GO" id="GO:0004497">
    <property type="term" value="F:monooxygenase activity"/>
    <property type="evidence" value="ECO:0007669"/>
    <property type="project" value="InterPro"/>
</dbReference>
<dbReference type="GO" id="GO:0016705">
    <property type="term" value="F:oxidoreductase activity, acting on paired donors, with incorporation or reduction of molecular oxygen"/>
    <property type="evidence" value="ECO:0007669"/>
    <property type="project" value="InterPro"/>
</dbReference>
<dbReference type="Pfam" id="PF00067">
    <property type="entry name" value="p450"/>
    <property type="match status" value="1"/>
</dbReference>
<dbReference type="OrthoDB" id="1103324at2759"/>
<protein>
    <submittedName>
        <fullName evidence="1">Uncharacterized protein</fullName>
    </submittedName>
</protein>
<comment type="caution">
    <text evidence="1">The sequence shown here is derived from an EMBL/GenBank/DDBJ whole genome shotgun (WGS) entry which is preliminary data.</text>
</comment>
<organism evidence="1 2">
    <name type="scientific">Gossypium anomalum</name>
    <dbReference type="NCBI Taxonomy" id="47600"/>
    <lineage>
        <taxon>Eukaryota</taxon>
        <taxon>Viridiplantae</taxon>
        <taxon>Streptophyta</taxon>
        <taxon>Embryophyta</taxon>
        <taxon>Tracheophyta</taxon>
        <taxon>Spermatophyta</taxon>
        <taxon>Magnoliopsida</taxon>
        <taxon>eudicotyledons</taxon>
        <taxon>Gunneridae</taxon>
        <taxon>Pentapetalae</taxon>
        <taxon>rosids</taxon>
        <taxon>malvids</taxon>
        <taxon>Malvales</taxon>
        <taxon>Malvaceae</taxon>
        <taxon>Malvoideae</taxon>
        <taxon>Gossypium</taxon>
    </lineage>
</organism>
<dbReference type="SUPFAM" id="SSF48264">
    <property type="entry name" value="Cytochrome P450"/>
    <property type="match status" value="1"/>
</dbReference>
<dbReference type="GO" id="GO:0005506">
    <property type="term" value="F:iron ion binding"/>
    <property type="evidence" value="ECO:0007669"/>
    <property type="project" value="InterPro"/>
</dbReference>
<reference evidence="1 2" key="1">
    <citation type="journal article" date="2021" name="bioRxiv">
        <title>The Gossypium anomalum genome as a resource for cotton improvement and evolutionary analysis of hybrid incompatibility.</title>
        <authorList>
            <person name="Grover C.E."/>
            <person name="Yuan D."/>
            <person name="Arick M.A."/>
            <person name="Miller E.R."/>
            <person name="Hu G."/>
            <person name="Peterson D.G."/>
            <person name="Wendel J.F."/>
            <person name="Udall J.A."/>
        </authorList>
    </citation>
    <scope>NUCLEOTIDE SEQUENCE [LARGE SCALE GENOMIC DNA]</scope>
    <source>
        <strain evidence="1">JFW-Udall</strain>
        <tissue evidence="1">Leaf</tissue>
    </source>
</reference>
<dbReference type="Proteomes" id="UP000701853">
    <property type="component" value="Chromosome 9"/>
</dbReference>
<dbReference type="InterPro" id="IPR001128">
    <property type="entry name" value="Cyt_P450"/>
</dbReference>
<gene>
    <name evidence="1" type="ORF">CXB51_022575</name>
</gene>
<proteinExistence type="predicted"/>
<keyword evidence="2" id="KW-1185">Reference proteome</keyword>
<sequence>MKKTGRRKERLRLHPAGPLFVRESTEDCSIDGYEIPKGTRVFVNVWGLGRDPNQWENALEFRPESGGKEEAVFG</sequence>
<dbReference type="GO" id="GO:0020037">
    <property type="term" value="F:heme binding"/>
    <property type="evidence" value="ECO:0007669"/>
    <property type="project" value="InterPro"/>
</dbReference>
<name>A0A8J5YKI5_9ROSI</name>
<dbReference type="PANTHER" id="PTHR24281">
    <property type="entry name" value="STEROID 21-HYDROXYLASE-RELATED"/>
    <property type="match status" value="1"/>
</dbReference>